<reference evidence="1" key="1">
    <citation type="submission" date="2021-01" db="EMBL/GenBank/DDBJ databases">
        <title>Microvirga sp.</title>
        <authorList>
            <person name="Kim M.K."/>
        </authorList>
    </citation>
    <scope>NUCLEOTIDE SEQUENCE</scope>
    <source>
        <strain evidence="1">5420S-16</strain>
    </source>
</reference>
<proteinExistence type="predicted"/>
<keyword evidence="2" id="KW-1185">Reference proteome</keyword>
<dbReference type="AlphaFoldDB" id="A0A936ZAM3"/>
<organism evidence="1 2">
    <name type="scientific">Microvirga aerilata</name>
    <dbReference type="NCBI Taxonomy" id="670292"/>
    <lineage>
        <taxon>Bacteria</taxon>
        <taxon>Pseudomonadati</taxon>
        <taxon>Pseudomonadota</taxon>
        <taxon>Alphaproteobacteria</taxon>
        <taxon>Hyphomicrobiales</taxon>
        <taxon>Methylobacteriaceae</taxon>
        <taxon>Microvirga</taxon>
    </lineage>
</organism>
<evidence type="ECO:0000313" key="2">
    <source>
        <dbReference type="Proteomes" id="UP000605848"/>
    </source>
</evidence>
<sequence>MDQHHPELILGRSGTGSAAILRVTETRFDTIALAESTPIPGESVFGSSHSHRVWRMMNALIDAQPEWADVEVFEQAREKILQYGLTTGMSLEELFKLTDPDVILGLWTAAEAKDADD</sequence>
<comment type="caution">
    <text evidence="1">The sequence shown here is derived from an EMBL/GenBank/DDBJ whole genome shotgun (WGS) entry which is preliminary data.</text>
</comment>
<dbReference type="Proteomes" id="UP000605848">
    <property type="component" value="Unassembled WGS sequence"/>
</dbReference>
<dbReference type="RefSeq" id="WP_202065293.1">
    <property type="nucleotide sequence ID" value="NZ_JAEQMY010000112.1"/>
</dbReference>
<evidence type="ECO:0000313" key="1">
    <source>
        <dbReference type="EMBL" id="MBL0407778.1"/>
    </source>
</evidence>
<accession>A0A936ZAM3</accession>
<protein>
    <submittedName>
        <fullName evidence="1">Uncharacterized protein</fullName>
    </submittedName>
</protein>
<gene>
    <name evidence="1" type="ORF">JKG68_28125</name>
</gene>
<dbReference type="EMBL" id="JAEQMY010000112">
    <property type="protein sequence ID" value="MBL0407778.1"/>
    <property type="molecule type" value="Genomic_DNA"/>
</dbReference>
<name>A0A936ZAM3_9HYPH</name>